<comment type="catalytic activity">
    <reaction evidence="10">
        <text>hydrogencarbonate(in) + chloride(out) = hydrogencarbonate(out) + chloride(in)</text>
        <dbReference type="Rhea" id="RHEA:72363"/>
        <dbReference type="ChEBI" id="CHEBI:17544"/>
        <dbReference type="ChEBI" id="CHEBI:17996"/>
    </reaction>
</comment>
<comment type="caution">
    <text evidence="15">The sequence shown here is derived from an EMBL/GenBank/DDBJ whole genome shotgun (WGS) entry which is preliminary data.</text>
</comment>
<feature type="transmembrane region" description="Helical" evidence="11">
    <location>
        <begin position="974"/>
        <end position="993"/>
    </location>
</feature>
<evidence type="ECO:0000259" key="14">
    <source>
        <dbReference type="Pfam" id="PF07565"/>
    </source>
</evidence>
<feature type="compositionally biased region" description="Polar residues" evidence="12">
    <location>
        <begin position="156"/>
        <end position="171"/>
    </location>
</feature>
<keyword evidence="7 11" id="KW-1133">Transmembrane helix</keyword>
<evidence type="ECO:0000256" key="10">
    <source>
        <dbReference type="ARBA" id="ARBA00049347"/>
    </source>
</evidence>
<keyword evidence="16" id="KW-1185">Reference proteome</keyword>
<evidence type="ECO:0000259" key="13">
    <source>
        <dbReference type="Pfam" id="PF00955"/>
    </source>
</evidence>
<dbReference type="PANTHER" id="PTHR11453:SF47">
    <property type="entry name" value="ANION EXCHANGE PROTEIN"/>
    <property type="match status" value="1"/>
</dbReference>
<keyword evidence="3 11" id="KW-0813">Transport</keyword>
<proteinExistence type="inferred from homology"/>
<feature type="transmembrane region" description="Helical" evidence="11">
    <location>
        <begin position="778"/>
        <end position="803"/>
    </location>
</feature>
<keyword evidence="9 11" id="KW-0472">Membrane</keyword>
<gene>
    <name evidence="15" type="ORF">ODALV1_LOCUS954</name>
</gene>
<feature type="transmembrane region" description="Helical" evidence="11">
    <location>
        <begin position="1072"/>
        <end position="1092"/>
    </location>
</feature>
<feature type="transmembrane region" description="Helical" evidence="11">
    <location>
        <begin position="1098"/>
        <end position="1124"/>
    </location>
</feature>
<dbReference type="InterPro" id="IPR001717">
    <property type="entry name" value="Anion_exchange"/>
</dbReference>
<feature type="compositionally biased region" description="Basic and acidic residues" evidence="12">
    <location>
        <begin position="12"/>
        <end position="26"/>
    </location>
</feature>
<evidence type="ECO:0000256" key="11">
    <source>
        <dbReference type="RuleBase" id="RU362035"/>
    </source>
</evidence>
<feature type="compositionally biased region" description="Polar residues" evidence="12">
    <location>
        <begin position="27"/>
        <end position="36"/>
    </location>
</feature>
<dbReference type="InterPro" id="IPR011531">
    <property type="entry name" value="HCO3_transpt-like_TM_dom"/>
</dbReference>
<feature type="domain" description="Bicarbonate transporter-like transmembrane" evidence="13">
    <location>
        <begin position="664"/>
        <end position="1199"/>
    </location>
</feature>
<comment type="similarity">
    <text evidence="2 11">Belongs to the anion exchanger (TC 2.A.31) family.</text>
</comment>
<dbReference type="SUPFAM" id="SSF55804">
    <property type="entry name" value="Phoshotransferase/anion transport protein"/>
    <property type="match status" value="1"/>
</dbReference>
<evidence type="ECO:0000256" key="12">
    <source>
        <dbReference type="SAM" id="MobiDB-lite"/>
    </source>
</evidence>
<feature type="transmembrane region" description="Helical" evidence="11">
    <location>
        <begin position="697"/>
        <end position="715"/>
    </location>
</feature>
<organism evidence="15 16">
    <name type="scientific">Orchesella dallaii</name>
    <dbReference type="NCBI Taxonomy" id="48710"/>
    <lineage>
        <taxon>Eukaryota</taxon>
        <taxon>Metazoa</taxon>
        <taxon>Ecdysozoa</taxon>
        <taxon>Arthropoda</taxon>
        <taxon>Hexapoda</taxon>
        <taxon>Collembola</taxon>
        <taxon>Entomobryomorpha</taxon>
        <taxon>Entomobryoidea</taxon>
        <taxon>Orchesellidae</taxon>
        <taxon>Orchesellinae</taxon>
        <taxon>Orchesella</taxon>
    </lineage>
</organism>
<evidence type="ECO:0000256" key="3">
    <source>
        <dbReference type="ARBA" id="ARBA00022448"/>
    </source>
</evidence>
<feature type="compositionally biased region" description="Low complexity" evidence="12">
    <location>
        <begin position="172"/>
        <end position="195"/>
    </location>
</feature>
<dbReference type="InterPro" id="IPR003020">
    <property type="entry name" value="HCO3_transpt_euk"/>
</dbReference>
<evidence type="ECO:0000256" key="6">
    <source>
        <dbReference type="ARBA" id="ARBA00022692"/>
    </source>
</evidence>
<evidence type="ECO:0000313" key="16">
    <source>
        <dbReference type="Proteomes" id="UP001642540"/>
    </source>
</evidence>
<feature type="transmembrane region" description="Helical" evidence="11">
    <location>
        <begin position="727"/>
        <end position="747"/>
    </location>
</feature>
<dbReference type="InterPro" id="IPR013769">
    <property type="entry name" value="Band3_cytoplasmic_dom"/>
</dbReference>
<evidence type="ECO:0000256" key="4">
    <source>
        <dbReference type="ARBA" id="ARBA00022475"/>
    </source>
</evidence>
<dbReference type="Gene3D" id="1.10.287.570">
    <property type="entry name" value="Helical hairpin bin"/>
    <property type="match status" value="1"/>
</dbReference>
<evidence type="ECO:0000256" key="8">
    <source>
        <dbReference type="ARBA" id="ARBA00023065"/>
    </source>
</evidence>
<feature type="region of interest" description="Disordered" evidence="12">
    <location>
        <begin position="156"/>
        <end position="203"/>
    </location>
</feature>
<feature type="domain" description="Band 3 cytoplasmic" evidence="14">
    <location>
        <begin position="270"/>
        <end position="598"/>
    </location>
</feature>
<keyword evidence="4" id="KW-1003">Cell membrane</keyword>
<evidence type="ECO:0000256" key="9">
    <source>
        <dbReference type="ARBA" id="ARBA00023136"/>
    </source>
</evidence>
<keyword evidence="5" id="KW-0039">Anion exchange</keyword>
<evidence type="ECO:0000256" key="1">
    <source>
        <dbReference type="ARBA" id="ARBA00004651"/>
    </source>
</evidence>
<comment type="subcellular location">
    <subcellularLocation>
        <location evidence="1">Cell membrane</location>
        <topology evidence="1">Multi-pass membrane protein</topology>
    </subcellularLocation>
    <subcellularLocation>
        <location evidence="11">Membrane</location>
        <topology evidence="11">Multi-pass membrane protein</topology>
    </subcellularLocation>
</comment>
<feature type="transmembrane region" description="Helical" evidence="11">
    <location>
        <begin position="1144"/>
        <end position="1161"/>
    </location>
</feature>
<feature type="region of interest" description="Disordered" evidence="12">
    <location>
        <begin position="1"/>
        <end position="45"/>
    </location>
</feature>
<dbReference type="PANTHER" id="PTHR11453">
    <property type="entry name" value="ANION EXCHANGE PROTEIN"/>
    <property type="match status" value="1"/>
</dbReference>
<evidence type="ECO:0000313" key="15">
    <source>
        <dbReference type="EMBL" id="CAL8069834.1"/>
    </source>
</evidence>
<evidence type="ECO:0000256" key="7">
    <source>
        <dbReference type="ARBA" id="ARBA00022989"/>
    </source>
</evidence>
<feature type="transmembrane region" description="Helical" evidence="11">
    <location>
        <begin position="1013"/>
        <end position="1035"/>
    </location>
</feature>
<name>A0ABP1PK84_9HEXA</name>
<accession>A0ABP1PK84</accession>
<keyword evidence="8 11" id="KW-0406">Ion transport</keyword>
<dbReference type="NCBIfam" id="TIGR00834">
    <property type="entry name" value="ae"/>
    <property type="match status" value="1"/>
</dbReference>
<keyword evidence="6 11" id="KW-0812">Transmembrane</keyword>
<reference evidence="15 16" key="1">
    <citation type="submission" date="2024-08" db="EMBL/GenBank/DDBJ databases">
        <authorList>
            <person name="Cucini C."/>
            <person name="Frati F."/>
        </authorList>
    </citation>
    <scope>NUCLEOTIDE SEQUENCE [LARGE SCALE GENOMIC DNA]</scope>
</reference>
<sequence>MDQSKVYQQPKEGAERDVKQNGDARSEVNNTVSEIHNSPRKESVDDVEDVLESFSQTSQGAGILLMIEDSDALATTLATKAAEPMFEFGEIHDAPNDYARNFTPSSEIRHLRQVPSFVGSAPADISGSPAKRVQFEVGGGGDEDDSMSLRLEKMTQSNPSLSNNMGSTGTENNGTSAAVTNTTTSSTTTTGTTGAPPSSRNSRVEGRDYLLQPSATVALLPSIAEERHHLNGNGFPHIPYHKSISLIEQHQKFMPPQAGFTTDKSETYGFVQLDVLTGDGDLGTREWKETARWIKYEEDLEEGSDRWGRPHIASLSFHSLIKLRQLIERDGIIMLDLEERDMPGIAYRLVEDLTNKGLIRSEESPMLMRALLLKHKHVQEFERGWFGLRRINTSAVSLQSLYEEKSKGKIPASTDPCVLVRRNSTLQKNIYDLANSSRSLQRTASANYIKPNNEFINIEINKTLPGEQYCPSEEDITQWVLRKDAMRRNLPNGAEATMVMVGDIDILRKPIFVFVRLAEATFMFNVTEIPVPTRFFAILLVPSNVEMDILEIGRSFGALMSNKHFYQLAMLAKSRKNLLTGINEFLDDSIVLPPGDWDNHDLLPLHLLQAKSKAIRLRRLKKQLSFVKSSESFCDGANGLVMTAPKDAGQNEKDDNNPFKRTGRPFGGLYNDIKRRLPFYVSDYTDAFNFQCFSTIVFMYFASIGFVITFAGLMGEKTKNLIGTSETLTATAIAGTFYSFFAAQPLIPIGPTGPLLVFDEILFGFCNRYEVEFLPLRVWISLWLLLITVIVVAVEGSVLVKWFTKFTQDIFAVLTALLLIFESIDNLVEIYELHPLSAPVNRRPYYPTLSNDTTATTAIPNDYAPQIGVDESDDLTAQPNTALLSTILMLGTFFISYFLKEFRNSVFLGEKARRALGDFGVPIAILTMVFLDYCENDTYTQKIKVPNGLEPSSPEDRGWLISPNGIKTPFDMKYALLAVVPAILLFILIFMSQQICELLVNSKERKLVKGAGLHYDILLIAIINCASGFFGAPWLCCAAIRAIGHVTALTVYSKNNPPGEKPTIVKVHEQRVTNLAVSLLIGCSVLLSPLLAYTPMAVLFGVFMYMGVSALSASQLYQRFILFFIPVKSHPQTPWVRRVKTWKMHMYTLIQISCLALLWGVKSWKQISLAFPFFLILLVPIRIQLKRIFTESELEALDAPLRPANKSR</sequence>
<dbReference type="Pfam" id="PF00955">
    <property type="entry name" value="HCO3_cotransp"/>
    <property type="match status" value="1"/>
</dbReference>
<dbReference type="InterPro" id="IPR016152">
    <property type="entry name" value="PTrfase/Anion_transptr"/>
</dbReference>
<protein>
    <recommendedName>
        <fullName evidence="11">Anion exchange protein</fullName>
    </recommendedName>
</protein>
<feature type="transmembrane region" description="Helical" evidence="11">
    <location>
        <begin position="1167"/>
        <end position="1185"/>
    </location>
</feature>
<dbReference type="Gene3D" id="3.40.930.10">
    <property type="entry name" value="Mannitol-specific EII, Chain A"/>
    <property type="match status" value="1"/>
</dbReference>
<dbReference type="Pfam" id="PF07565">
    <property type="entry name" value="Band_3_cyto"/>
    <property type="match status" value="1"/>
</dbReference>
<dbReference type="Proteomes" id="UP001642540">
    <property type="component" value="Unassembled WGS sequence"/>
</dbReference>
<feature type="transmembrane region" description="Helical" evidence="11">
    <location>
        <begin position="882"/>
        <end position="899"/>
    </location>
</feature>
<dbReference type="EMBL" id="CAXLJM020000004">
    <property type="protein sequence ID" value="CAL8069834.1"/>
    <property type="molecule type" value="Genomic_DNA"/>
</dbReference>
<dbReference type="PRINTS" id="PR00165">
    <property type="entry name" value="ANIONEXCHNGR"/>
</dbReference>
<evidence type="ECO:0000256" key="5">
    <source>
        <dbReference type="ARBA" id="ARBA00022681"/>
    </source>
</evidence>
<dbReference type="PRINTS" id="PR01231">
    <property type="entry name" value="HCO3TRNSPORT"/>
</dbReference>
<evidence type="ECO:0000256" key="2">
    <source>
        <dbReference type="ARBA" id="ARBA00010993"/>
    </source>
</evidence>